<dbReference type="Proteomes" id="UP001497522">
    <property type="component" value="Chromosome 19"/>
</dbReference>
<keyword evidence="2" id="KW-1185">Reference proteome</keyword>
<proteinExistence type="predicted"/>
<organism evidence="1 2">
    <name type="scientific">Sphagnum jensenii</name>
    <dbReference type="NCBI Taxonomy" id="128206"/>
    <lineage>
        <taxon>Eukaryota</taxon>
        <taxon>Viridiplantae</taxon>
        <taxon>Streptophyta</taxon>
        <taxon>Embryophyta</taxon>
        <taxon>Bryophyta</taxon>
        <taxon>Sphagnophytina</taxon>
        <taxon>Sphagnopsida</taxon>
        <taxon>Sphagnales</taxon>
        <taxon>Sphagnaceae</taxon>
        <taxon>Sphagnum</taxon>
    </lineage>
</organism>
<accession>A0ABP1B4Y6</accession>
<name>A0ABP1B4Y6_9BRYO</name>
<evidence type="ECO:0000313" key="2">
    <source>
        <dbReference type="Proteomes" id="UP001497522"/>
    </source>
</evidence>
<sequence length="76" mass="8711">MQEGSCMKTQYFAYVPLPLDLLYFTTAYSTPLWDINHIYQKRLLTKYILPSLAASTKAFRQDREGAGATPPKSTYK</sequence>
<evidence type="ECO:0000313" key="1">
    <source>
        <dbReference type="EMBL" id="CAK9870047.1"/>
    </source>
</evidence>
<gene>
    <name evidence="1" type="ORF">CSSPJE1EN2_LOCUS12784</name>
</gene>
<reference evidence="1" key="1">
    <citation type="submission" date="2024-03" db="EMBL/GenBank/DDBJ databases">
        <authorList>
            <consortium name="ELIXIR-Norway"/>
            <consortium name="Elixir Norway"/>
        </authorList>
    </citation>
    <scope>NUCLEOTIDE SEQUENCE</scope>
</reference>
<dbReference type="EMBL" id="OZ023720">
    <property type="protein sequence ID" value="CAK9870047.1"/>
    <property type="molecule type" value="Genomic_DNA"/>
</dbReference>
<protein>
    <submittedName>
        <fullName evidence="1">Uncharacterized protein</fullName>
    </submittedName>
</protein>